<protein>
    <submittedName>
        <fullName evidence="2">Uncharacterized protein</fullName>
    </submittedName>
</protein>
<sequence>MLSIFSLLGNVRHITNIFNVFCFSGVYLVKCLKFLVFMHPWYQSNNSSKGQVQPPC</sequence>
<keyword evidence="1" id="KW-0472">Membrane</keyword>
<reference evidence="3" key="1">
    <citation type="journal article" date="2002" name="Science">
        <title>The draft genome of Ciona intestinalis: insights into chordate and vertebrate origins.</title>
        <authorList>
            <person name="Dehal P."/>
            <person name="Satou Y."/>
            <person name="Campbell R.K."/>
            <person name="Chapman J."/>
            <person name="Degnan B."/>
            <person name="De Tomaso A."/>
            <person name="Davidson B."/>
            <person name="Di Gregorio A."/>
            <person name="Gelpke M."/>
            <person name="Goodstein D.M."/>
            <person name="Harafuji N."/>
            <person name="Hastings K.E."/>
            <person name="Ho I."/>
            <person name="Hotta K."/>
            <person name="Huang W."/>
            <person name="Kawashima T."/>
            <person name="Lemaire P."/>
            <person name="Martinez D."/>
            <person name="Meinertzhagen I.A."/>
            <person name="Necula S."/>
            <person name="Nonaka M."/>
            <person name="Putnam N."/>
            <person name="Rash S."/>
            <person name="Saiga H."/>
            <person name="Satake M."/>
            <person name="Terry A."/>
            <person name="Yamada L."/>
            <person name="Wang H.G."/>
            <person name="Awazu S."/>
            <person name="Azumi K."/>
            <person name="Boore J."/>
            <person name="Branno M."/>
            <person name="Chin-Bow S."/>
            <person name="DeSantis R."/>
            <person name="Doyle S."/>
            <person name="Francino P."/>
            <person name="Keys D.N."/>
            <person name="Haga S."/>
            <person name="Hayashi H."/>
            <person name="Hino K."/>
            <person name="Imai K.S."/>
            <person name="Inaba K."/>
            <person name="Kano S."/>
            <person name="Kobayashi K."/>
            <person name="Kobayashi M."/>
            <person name="Lee B.I."/>
            <person name="Makabe K.W."/>
            <person name="Manohar C."/>
            <person name="Matassi G."/>
            <person name="Medina M."/>
            <person name="Mochizuki Y."/>
            <person name="Mount S."/>
            <person name="Morishita T."/>
            <person name="Miura S."/>
            <person name="Nakayama A."/>
            <person name="Nishizaka S."/>
            <person name="Nomoto H."/>
            <person name="Ohta F."/>
            <person name="Oishi K."/>
            <person name="Rigoutsos I."/>
            <person name="Sano M."/>
            <person name="Sasaki A."/>
            <person name="Sasakura Y."/>
            <person name="Shoguchi E."/>
            <person name="Shin-i T."/>
            <person name="Spagnuolo A."/>
            <person name="Stainier D."/>
            <person name="Suzuki M.M."/>
            <person name="Tassy O."/>
            <person name="Takatori N."/>
            <person name="Tokuoka M."/>
            <person name="Yagi K."/>
            <person name="Yoshizaki F."/>
            <person name="Wada S."/>
            <person name="Zhang C."/>
            <person name="Hyatt P.D."/>
            <person name="Larimer F."/>
            <person name="Detter C."/>
            <person name="Doggett N."/>
            <person name="Glavina T."/>
            <person name="Hawkins T."/>
            <person name="Richardson P."/>
            <person name="Lucas S."/>
            <person name="Kohara Y."/>
            <person name="Levine M."/>
            <person name="Satoh N."/>
            <person name="Rokhsar D.S."/>
        </authorList>
    </citation>
    <scope>NUCLEOTIDE SEQUENCE [LARGE SCALE GENOMIC DNA]</scope>
</reference>
<keyword evidence="1" id="KW-1133">Transmembrane helix</keyword>
<dbReference type="HOGENOM" id="CLU_3013476_0_0_1"/>
<feature type="transmembrane region" description="Helical" evidence="1">
    <location>
        <begin position="20"/>
        <end position="42"/>
    </location>
</feature>
<organism evidence="2 3">
    <name type="scientific">Ciona intestinalis</name>
    <name type="common">Transparent sea squirt</name>
    <name type="synonym">Ascidia intestinalis</name>
    <dbReference type="NCBI Taxonomy" id="7719"/>
    <lineage>
        <taxon>Eukaryota</taxon>
        <taxon>Metazoa</taxon>
        <taxon>Chordata</taxon>
        <taxon>Tunicata</taxon>
        <taxon>Ascidiacea</taxon>
        <taxon>Phlebobranchia</taxon>
        <taxon>Cionidae</taxon>
        <taxon>Ciona</taxon>
    </lineage>
</organism>
<dbReference type="AlphaFoldDB" id="H2XL78"/>
<accession>H2XL78</accession>
<evidence type="ECO:0000256" key="1">
    <source>
        <dbReference type="SAM" id="Phobius"/>
    </source>
</evidence>
<dbReference type="Proteomes" id="UP000008144">
    <property type="component" value="Unassembled WGS sequence"/>
</dbReference>
<evidence type="ECO:0000313" key="3">
    <source>
        <dbReference type="Proteomes" id="UP000008144"/>
    </source>
</evidence>
<proteinExistence type="predicted"/>
<dbReference type="InParanoid" id="H2XL78"/>
<keyword evidence="3" id="KW-1185">Reference proteome</keyword>
<name>H2XL78_CIOIN</name>
<reference evidence="2" key="2">
    <citation type="submission" date="2025-08" db="UniProtKB">
        <authorList>
            <consortium name="Ensembl"/>
        </authorList>
    </citation>
    <scope>IDENTIFICATION</scope>
</reference>
<keyword evidence="1" id="KW-0812">Transmembrane</keyword>
<dbReference type="Ensembl" id="ENSCINT00000030412.1">
    <property type="protein sequence ID" value="ENSCINP00000030410.1"/>
    <property type="gene ID" value="ENSCING00000018122.1"/>
</dbReference>
<evidence type="ECO:0000313" key="2">
    <source>
        <dbReference type="Ensembl" id="ENSCINP00000030410.1"/>
    </source>
</evidence>
<reference evidence="2" key="3">
    <citation type="submission" date="2025-09" db="UniProtKB">
        <authorList>
            <consortium name="Ensembl"/>
        </authorList>
    </citation>
    <scope>IDENTIFICATION</scope>
</reference>